<evidence type="ECO:0000256" key="1">
    <source>
        <dbReference type="SAM" id="MobiDB-lite"/>
    </source>
</evidence>
<evidence type="ECO:0000313" key="3">
    <source>
        <dbReference type="Proteomes" id="UP000558488"/>
    </source>
</evidence>
<feature type="region of interest" description="Disordered" evidence="1">
    <location>
        <begin position="1"/>
        <end position="30"/>
    </location>
</feature>
<dbReference type="AlphaFoldDB" id="A0A7J7Y9F5"/>
<protein>
    <submittedName>
        <fullName evidence="2">Uncharacterized protein</fullName>
    </submittedName>
</protein>
<name>A0A7J7Y9F5_PIPKU</name>
<proteinExistence type="predicted"/>
<comment type="caution">
    <text evidence="2">The sequence shown here is derived from an EMBL/GenBank/DDBJ whole genome shotgun (WGS) entry which is preliminary data.</text>
</comment>
<accession>A0A7J7Y9F5</accession>
<sequence>MRAPGRRTRRPIVWGNQGYSGEDKHLAQSDPAGDGCCVIDRLLLRASISERHLAFTKFDSFHIAQSSWNLPVYNERTLGGGRSHSSARQKQDRNGAARGNPGKASPCQCPAPLPCESDAIWVC</sequence>
<feature type="region of interest" description="Disordered" evidence="1">
    <location>
        <begin position="79"/>
        <end position="108"/>
    </location>
</feature>
<dbReference type="EMBL" id="JACAGB010000006">
    <property type="protein sequence ID" value="KAF6358458.1"/>
    <property type="molecule type" value="Genomic_DNA"/>
</dbReference>
<feature type="compositionally biased region" description="Basic residues" evidence="1">
    <location>
        <begin position="1"/>
        <end position="10"/>
    </location>
</feature>
<gene>
    <name evidence="2" type="ORF">mPipKuh1_010286</name>
</gene>
<dbReference type="Proteomes" id="UP000558488">
    <property type="component" value="Unassembled WGS sequence"/>
</dbReference>
<evidence type="ECO:0000313" key="2">
    <source>
        <dbReference type="EMBL" id="KAF6358458.1"/>
    </source>
</evidence>
<keyword evidence="3" id="KW-1185">Reference proteome</keyword>
<reference evidence="2 3" key="1">
    <citation type="journal article" date="2020" name="Nature">
        <title>Six reference-quality genomes reveal evolution of bat adaptations.</title>
        <authorList>
            <person name="Jebb D."/>
            <person name="Huang Z."/>
            <person name="Pippel M."/>
            <person name="Hughes G.M."/>
            <person name="Lavrichenko K."/>
            <person name="Devanna P."/>
            <person name="Winkler S."/>
            <person name="Jermiin L.S."/>
            <person name="Skirmuntt E.C."/>
            <person name="Katzourakis A."/>
            <person name="Burkitt-Gray L."/>
            <person name="Ray D.A."/>
            <person name="Sullivan K.A.M."/>
            <person name="Roscito J.G."/>
            <person name="Kirilenko B.M."/>
            <person name="Davalos L.M."/>
            <person name="Corthals A.P."/>
            <person name="Power M.L."/>
            <person name="Jones G."/>
            <person name="Ransome R.D."/>
            <person name="Dechmann D.K.N."/>
            <person name="Locatelli A.G."/>
            <person name="Puechmaille S.J."/>
            <person name="Fedrigo O."/>
            <person name="Jarvis E.D."/>
            <person name="Hiller M."/>
            <person name="Vernes S.C."/>
            <person name="Myers E.W."/>
            <person name="Teeling E.C."/>
        </authorList>
    </citation>
    <scope>NUCLEOTIDE SEQUENCE [LARGE SCALE GENOMIC DNA]</scope>
    <source>
        <strain evidence="2">MPipKuh1</strain>
        <tissue evidence="2">Flight muscle</tissue>
    </source>
</reference>
<organism evidence="2 3">
    <name type="scientific">Pipistrellus kuhlii</name>
    <name type="common">Kuhl's pipistrelle</name>
    <dbReference type="NCBI Taxonomy" id="59472"/>
    <lineage>
        <taxon>Eukaryota</taxon>
        <taxon>Metazoa</taxon>
        <taxon>Chordata</taxon>
        <taxon>Craniata</taxon>
        <taxon>Vertebrata</taxon>
        <taxon>Euteleostomi</taxon>
        <taxon>Mammalia</taxon>
        <taxon>Eutheria</taxon>
        <taxon>Laurasiatheria</taxon>
        <taxon>Chiroptera</taxon>
        <taxon>Yangochiroptera</taxon>
        <taxon>Vespertilionidae</taxon>
        <taxon>Pipistrellus</taxon>
    </lineage>
</organism>